<dbReference type="Pfam" id="PF12937">
    <property type="entry name" value="F-box-like"/>
    <property type="match status" value="1"/>
</dbReference>
<reference evidence="2 3" key="1">
    <citation type="journal article" date="2019" name="Sci. Rep.">
        <title>Nanopore sequencing improves the draft genome of the human pathogenic amoeba Naegleria fowleri.</title>
        <authorList>
            <person name="Liechti N."/>
            <person name="Schurch N."/>
            <person name="Bruggmann R."/>
            <person name="Wittwer M."/>
        </authorList>
    </citation>
    <scope>NUCLEOTIDE SEQUENCE [LARGE SCALE GENOMIC DNA]</scope>
    <source>
        <strain evidence="2 3">ATCC 30894</strain>
    </source>
</reference>
<keyword evidence="3" id="KW-1185">Reference proteome</keyword>
<name>A0A6A5BGG9_NAEFO</name>
<dbReference type="GeneID" id="68115559"/>
<evidence type="ECO:0000259" key="1">
    <source>
        <dbReference type="Pfam" id="PF12937"/>
    </source>
</evidence>
<gene>
    <name evidence="2" type="ORF">FDP41_008341</name>
</gene>
<dbReference type="InterPro" id="IPR036047">
    <property type="entry name" value="F-box-like_dom_sf"/>
</dbReference>
<feature type="domain" description="F-box" evidence="1">
    <location>
        <begin position="9"/>
        <end position="49"/>
    </location>
</feature>
<dbReference type="VEuPathDB" id="AmoebaDB:NfTy_094020"/>
<dbReference type="EMBL" id="VFQX01000061">
    <property type="protein sequence ID" value="KAF0973134.1"/>
    <property type="molecule type" value="Genomic_DNA"/>
</dbReference>
<protein>
    <recommendedName>
        <fullName evidence="1">F-box domain-containing protein</fullName>
    </recommendedName>
</protein>
<evidence type="ECO:0000313" key="2">
    <source>
        <dbReference type="EMBL" id="KAF0973134.1"/>
    </source>
</evidence>
<organism evidence="2 3">
    <name type="scientific">Naegleria fowleri</name>
    <name type="common">Brain eating amoeba</name>
    <dbReference type="NCBI Taxonomy" id="5763"/>
    <lineage>
        <taxon>Eukaryota</taxon>
        <taxon>Discoba</taxon>
        <taxon>Heterolobosea</taxon>
        <taxon>Tetramitia</taxon>
        <taxon>Eutetramitia</taxon>
        <taxon>Vahlkampfiidae</taxon>
        <taxon>Naegleria</taxon>
    </lineage>
</organism>
<dbReference type="Proteomes" id="UP000444721">
    <property type="component" value="Unassembled WGS sequence"/>
</dbReference>
<dbReference type="InterPro" id="IPR001810">
    <property type="entry name" value="F-box_dom"/>
</dbReference>
<sequence>MASTSLSQDILFHIFISFCTPDQYLQNLMLVCKHWYRVTTLEMFWMNVLKREVQQEMEQYLEKGNDDDGKHEKSSVMKHDPRYFEHSRFTRLLYKPRFFNRDRKRYLQYLEKTFQMFILQQKPFEKRRLNNHDIYGNTYKEATIRFFIPRK</sequence>
<dbReference type="CDD" id="cd09917">
    <property type="entry name" value="F-box_SF"/>
    <property type="match status" value="1"/>
</dbReference>
<dbReference type="VEuPathDB" id="AmoebaDB:NF0034290"/>
<comment type="caution">
    <text evidence="2">The sequence shown here is derived from an EMBL/GenBank/DDBJ whole genome shotgun (WGS) entry which is preliminary data.</text>
</comment>
<evidence type="ECO:0000313" key="3">
    <source>
        <dbReference type="Proteomes" id="UP000444721"/>
    </source>
</evidence>
<accession>A0A6A5BGG9</accession>
<proteinExistence type="predicted"/>
<dbReference type="VEuPathDB" id="AmoebaDB:FDP41_008341"/>
<dbReference type="SUPFAM" id="SSF81383">
    <property type="entry name" value="F-box domain"/>
    <property type="match status" value="1"/>
</dbReference>
<dbReference type="AlphaFoldDB" id="A0A6A5BGG9"/>
<dbReference type="RefSeq" id="XP_044557847.1">
    <property type="nucleotide sequence ID" value="XM_044712184.1"/>
</dbReference>
<dbReference type="Gene3D" id="1.20.1280.50">
    <property type="match status" value="1"/>
</dbReference>